<accession>A0A323VAU0</accession>
<dbReference type="RefSeq" id="WP_110551852.1">
    <property type="nucleotide sequence ID" value="NZ_JACIBU010000001.1"/>
</dbReference>
<comment type="caution">
    <text evidence="2">The sequence shown here is derived from an EMBL/GenBank/DDBJ whole genome shotgun (WGS) entry which is preliminary data.</text>
</comment>
<dbReference type="InterPro" id="IPR036513">
    <property type="entry name" value="STAS_dom_sf"/>
</dbReference>
<dbReference type="SUPFAM" id="SSF52091">
    <property type="entry name" value="SpoIIaa-like"/>
    <property type="match status" value="1"/>
</dbReference>
<dbReference type="EMBL" id="QKNV01000065">
    <property type="protein sequence ID" value="PZA21799.1"/>
    <property type="molecule type" value="Genomic_DNA"/>
</dbReference>
<dbReference type="Proteomes" id="UP000580718">
    <property type="component" value="Unassembled WGS sequence"/>
</dbReference>
<protein>
    <submittedName>
        <fullName evidence="1">Anti-anti-sigma regulatory factor</fullName>
    </submittedName>
</protein>
<dbReference type="AlphaFoldDB" id="A0A323VAU0"/>
<organism evidence="2 3">
    <name type="scientific">Modestobacter versicolor</name>
    <dbReference type="NCBI Taxonomy" id="429133"/>
    <lineage>
        <taxon>Bacteria</taxon>
        <taxon>Bacillati</taxon>
        <taxon>Actinomycetota</taxon>
        <taxon>Actinomycetes</taxon>
        <taxon>Geodermatophilales</taxon>
        <taxon>Geodermatophilaceae</taxon>
        <taxon>Modestobacter</taxon>
    </lineage>
</organism>
<evidence type="ECO:0000313" key="4">
    <source>
        <dbReference type="Proteomes" id="UP000580718"/>
    </source>
</evidence>
<dbReference type="EMBL" id="JACIBU010000001">
    <property type="protein sequence ID" value="MBB3675137.1"/>
    <property type="molecule type" value="Genomic_DNA"/>
</dbReference>
<reference evidence="1 4" key="2">
    <citation type="submission" date="2020-08" db="EMBL/GenBank/DDBJ databases">
        <title>Sequencing the genomes of 1000 actinobacteria strains.</title>
        <authorList>
            <person name="Klenk H.-P."/>
        </authorList>
    </citation>
    <scope>NUCLEOTIDE SEQUENCE [LARGE SCALE GENOMIC DNA]</scope>
    <source>
        <strain evidence="1 4">DSM 16678</strain>
    </source>
</reference>
<reference evidence="2 3" key="1">
    <citation type="submission" date="2018-06" db="EMBL/GenBank/DDBJ databases">
        <title>Draft genome sequence of Modestobacter versicolor CP153-2.</title>
        <authorList>
            <person name="Gundlapally S.R."/>
        </authorList>
    </citation>
    <scope>NUCLEOTIDE SEQUENCE [LARGE SCALE GENOMIC DNA]</scope>
    <source>
        <strain evidence="2 3">CP153-2</strain>
    </source>
</reference>
<dbReference type="Proteomes" id="UP000247602">
    <property type="component" value="Unassembled WGS sequence"/>
</dbReference>
<evidence type="ECO:0000313" key="1">
    <source>
        <dbReference type="EMBL" id="MBB3675137.1"/>
    </source>
</evidence>
<keyword evidence="3" id="KW-1185">Reference proteome</keyword>
<dbReference type="Gene3D" id="3.30.750.24">
    <property type="entry name" value="STAS domain"/>
    <property type="match status" value="1"/>
</dbReference>
<proteinExistence type="predicted"/>
<gene>
    <name evidence="2" type="ORF">DMO24_08370</name>
    <name evidence="1" type="ORF">FHX36_000872</name>
</gene>
<sequence length="101" mass="10540">MTLPSAGPGVRGVVRLFNTAGGRVLCLAGEVDGAAVDAFLRRYGREPARVEAIDTGSVTHLSGPALDLLLDHLDAAASAGRPVVVRRSPQVERLLAAARDR</sequence>
<evidence type="ECO:0000313" key="3">
    <source>
        <dbReference type="Proteomes" id="UP000247602"/>
    </source>
</evidence>
<dbReference type="OrthoDB" id="5198113at2"/>
<name>A0A323VAU0_9ACTN</name>
<evidence type="ECO:0000313" key="2">
    <source>
        <dbReference type="EMBL" id="PZA21799.1"/>
    </source>
</evidence>